<evidence type="ECO:0000313" key="6">
    <source>
        <dbReference type="Proteomes" id="UP000186895"/>
    </source>
</evidence>
<evidence type="ECO:0000256" key="1">
    <source>
        <dbReference type="ARBA" id="ARBA00008183"/>
    </source>
</evidence>
<dbReference type="PANTHER" id="PTHR16821:SF2">
    <property type="entry name" value="FRATAXIN, MITOCHONDRIAL"/>
    <property type="match status" value="1"/>
</dbReference>
<dbReference type="SUPFAM" id="SSF55387">
    <property type="entry name" value="Frataxin/Nqo15-like"/>
    <property type="match status" value="1"/>
</dbReference>
<keyword evidence="6" id="KW-1185">Reference proteome</keyword>
<dbReference type="PROSITE" id="PS50810">
    <property type="entry name" value="FRATAXIN_2"/>
    <property type="match status" value="1"/>
</dbReference>
<dbReference type="STRING" id="49186.SAMN05421647_105105"/>
<evidence type="ECO:0000256" key="4">
    <source>
        <dbReference type="HAMAP-Rule" id="MF_00142"/>
    </source>
</evidence>
<dbReference type="eggNOG" id="COG1965">
    <property type="taxonomic scope" value="Bacteria"/>
</dbReference>
<name>A0A1N6T2S3_9GAMM</name>
<dbReference type="GO" id="GO:0016226">
    <property type="term" value="P:iron-sulfur cluster assembly"/>
    <property type="evidence" value="ECO:0007669"/>
    <property type="project" value="UniProtKB-UniRule"/>
</dbReference>
<reference evidence="5 6" key="1">
    <citation type="submission" date="2017-01" db="EMBL/GenBank/DDBJ databases">
        <authorList>
            <person name="Mah S.A."/>
            <person name="Swanson W.J."/>
            <person name="Moy G.W."/>
            <person name="Vacquier V.D."/>
        </authorList>
    </citation>
    <scope>NUCLEOTIDE SEQUENCE [LARGE SCALE GENOMIC DNA]</scope>
    <source>
        <strain evidence="5 6">DSM 7027</strain>
    </source>
</reference>
<dbReference type="InterPro" id="IPR047584">
    <property type="entry name" value="CyaY"/>
</dbReference>
<protein>
    <recommendedName>
        <fullName evidence="4">Iron-sulfur cluster assembly protein CyaY</fullName>
    </recommendedName>
</protein>
<keyword evidence="3 4" id="KW-0408">Iron</keyword>
<comment type="function">
    <text evidence="4">Involved in iron-sulfur (Fe-S) cluster assembly. May act as a regulator of Fe-S biogenesis.</text>
</comment>
<dbReference type="PANTHER" id="PTHR16821">
    <property type="entry name" value="FRATAXIN"/>
    <property type="match status" value="1"/>
</dbReference>
<dbReference type="GO" id="GO:0008199">
    <property type="term" value="F:ferric iron binding"/>
    <property type="evidence" value="ECO:0007669"/>
    <property type="project" value="InterPro"/>
</dbReference>
<evidence type="ECO:0000256" key="2">
    <source>
        <dbReference type="ARBA" id="ARBA00022723"/>
    </source>
</evidence>
<accession>A0A1N6T2S3</accession>
<comment type="similarity">
    <text evidence="1 4">Belongs to the frataxin family.</text>
</comment>
<keyword evidence="2 4" id="KW-0479">Metal-binding</keyword>
<dbReference type="SMART" id="SM01219">
    <property type="entry name" value="Frataxin_Cyay"/>
    <property type="match status" value="1"/>
</dbReference>
<dbReference type="Proteomes" id="UP000186895">
    <property type="component" value="Unassembled WGS sequence"/>
</dbReference>
<dbReference type="HAMAP" id="MF_00142">
    <property type="entry name" value="CyaY"/>
    <property type="match status" value="1"/>
</dbReference>
<dbReference type="NCBIfam" id="TIGR03421">
    <property type="entry name" value="FeS_CyaY"/>
    <property type="match status" value="1"/>
</dbReference>
<dbReference type="Gene3D" id="3.30.920.10">
    <property type="entry name" value="Frataxin/CyaY"/>
    <property type="match status" value="1"/>
</dbReference>
<evidence type="ECO:0000256" key="3">
    <source>
        <dbReference type="ARBA" id="ARBA00023004"/>
    </source>
</evidence>
<dbReference type="EMBL" id="FTMN01000005">
    <property type="protein sequence ID" value="SIQ47688.1"/>
    <property type="molecule type" value="Genomic_DNA"/>
</dbReference>
<dbReference type="Pfam" id="PF01491">
    <property type="entry name" value="Frataxin_Cyay"/>
    <property type="match status" value="1"/>
</dbReference>
<proteinExistence type="inferred from homology"/>
<gene>
    <name evidence="4" type="primary">cyaY</name>
    <name evidence="5" type="ORF">SAMN05421647_105105</name>
</gene>
<evidence type="ECO:0000313" key="5">
    <source>
        <dbReference type="EMBL" id="SIQ47688.1"/>
    </source>
</evidence>
<dbReference type="AlphaFoldDB" id="A0A1N6T2S3"/>
<sequence length="110" mass="12218">MTESEFMTQVDETLEQIEEVLDDAEGDLDYEGQGGMMTVTCENGSQIIFTRQPPVKQLWVATRNGGFHFDYNTDQSQWLRDSDGASLSEVLTAAFADQAGETLDFSPLAQ</sequence>
<dbReference type="RefSeq" id="WP_010324988.1">
    <property type="nucleotide sequence ID" value="NZ_FTMN01000005.1"/>
</dbReference>
<dbReference type="GO" id="GO:0005829">
    <property type="term" value="C:cytosol"/>
    <property type="evidence" value="ECO:0007669"/>
    <property type="project" value="TreeGrafter"/>
</dbReference>
<dbReference type="GO" id="GO:0008198">
    <property type="term" value="F:ferrous iron binding"/>
    <property type="evidence" value="ECO:0007669"/>
    <property type="project" value="TreeGrafter"/>
</dbReference>
<organism evidence="5 6">
    <name type="scientific">Marinobacterium stanieri</name>
    <dbReference type="NCBI Taxonomy" id="49186"/>
    <lineage>
        <taxon>Bacteria</taxon>
        <taxon>Pseudomonadati</taxon>
        <taxon>Pseudomonadota</taxon>
        <taxon>Gammaproteobacteria</taxon>
        <taxon>Oceanospirillales</taxon>
        <taxon>Oceanospirillaceae</taxon>
        <taxon>Marinobacterium</taxon>
    </lineage>
</organism>
<dbReference type="InterPro" id="IPR002908">
    <property type="entry name" value="Frataxin/CyaY"/>
</dbReference>
<dbReference type="InterPro" id="IPR036524">
    <property type="entry name" value="Frataxin/CyaY_sf"/>
</dbReference>